<dbReference type="CDD" id="cd05254">
    <property type="entry name" value="dTDP_HR_like_SDR_e"/>
    <property type="match status" value="1"/>
</dbReference>
<organism evidence="8 9">
    <name type="scientific">Methyloradius palustris</name>
    <dbReference type="NCBI Taxonomy" id="2778876"/>
    <lineage>
        <taxon>Bacteria</taxon>
        <taxon>Pseudomonadati</taxon>
        <taxon>Pseudomonadota</taxon>
        <taxon>Betaproteobacteria</taxon>
        <taxon>Nitrosomonadales</taxon>
        <taxon>Methylophilaceae</taxon>
        <taxon>Methyloradius</taxon>
    </lineage>
</organism>
<evidence type="ECO:0000256" key="3">
    <source>
        <dbReference type="ARBA" id="ARBA00012929"/>
    </source>
</evidence>
<reference evidence="8" key="1">
    <citation type="journal article" date="2021" name="Arch. Microbiol.">
        <title>Methyloradius palustris gen. nov., sp. nov., a methanol-oxidizing bacterium isolated from snow.</title>
        <authorList>
            <person name="Miyadera T."/>
            <person name="Kojima H."/>
            <person name="Fukui M."/>
        </authorList>
    </citation>
    <scope>NUCLEOTIDE SEQUENCE</scope>
    <source>
        <strain evidence="8">Zm11</strain>
    </source>
</reference>
<gene>
    <name evidence="8" type="primary">rmlD_1</name>
    <name evidence="8" type="ORF">ZMTM_05160</name>
</gene>
<dbReference type="NCBIfam" id="NF007440">
    <property type="entry name" value="PRK09987.1"/>
    <property type="match status" value="1"/>
</dbReference>
<comment type="function">
    <text evidence="6">Catalyzes the reduction of dTDP-6-deoxy-L-lyxo-4-hexulose to yield dTDP-L-rhamnose.</text>
</comment>
<evidence type="ECO:0000256" key="1">
    <source>
        <dbReference type="ARBA" id="ARBA00004781"/>
    </source>
</evidence>
<comment type="similarity">
    <text evidence="2 6">Belongs to the dTDP-4-dehydrorhamnose reductase family.</text>
</comment>
<evidence type="ECO:0000256" key="6">
    <source>
        <dbReference type="RuleBase" id="RU364082"/>
    </source>
</evidence>
<dbReference type="Gene3D" id="3.40.50.720">
    <property type="entry name" value="NAD(P)-binding Rossmann-like Domain"/>
    <property type="match status" value="1"/>
</dbReference>
<evidence type="ECO:0000256" key="2">
    <source>
        <dbReference type="ARBA" id="ARBA00010944"/>
    </source>
</evidence>
<dbReference type="UniPathway" id="UPA00124"/>
<name>A0A8D5FYA0_9PROT</name>
<dbReference type="EC" id="1.1.1.133" evidence="3 6"/>
<dbReference type="InterPro" id="IPR029903">
    <property type="entry name" value="RmlD-like-bd"/>
</dbReference>
<comment type="catalytic activity">
    <reaction evidence="5 6">
        <text>dTDP-beta-L-rhamnose + NADP(+) = dTDP-4-dehydro-beta-L-rhamnose + NADPH + H(+)</text>
        <dbReference type="Rhea" id="RHEA:21796"/>
        <dbReference type="ChEBI" id="CHEBI:15378"/>
        <dbReference type="ChEBI" id="CHEBI:57510"/>
        <dbReference type="ChEBI" id="CHEBI:57783"/>
        <dbReference type="ChEBI" id="CHEBI:58349"/>
        <dbReference type="ChEBI" id="CHEBI:62830"/>
        <dbReference type="EC" id="1.1.1.133"/>
    </reaction>
</comment>
<dbReference type="PANTHER" id="PTHR10491">
    <property type="entry name" value="DTDP-4-DEHYDRORHAMNOSE REDUCTASE"/>
    <property type="match status" value="1"/>
</dbReference>
<dbReference type="Pfam" id="PF04321">
    <property type="entry name" value="RmlD_sub_bind"/>
    <property type="match status" value="1"/>
</dbReference>
<dbReference type="SUPFAM" id="SSF51735">
    <property type="entry name" value="NAD(P)-binding Rossmann-fold domains"/>
    <property type="match status" value="1"/>
</dbReference>
<evidence type="ECO:0000313" key="9">
    <source>
        <dbReference type="Proteomes" id="UP000826722"/>
    </source>
</evidence>
<dbReference type="InterPro" id="IPR036291">
    <property type="entry name" value="NAD(P)-bd_dom_sf"/>
</dbReference>
<dbReference type="InterPro" id="IPR005913">
    <property type="entry name" value="dTDP_dehydrorham_reduct"/>
</dbReference>
<feature type="domain" description="RmlD-like substrate binding" evidence="7">
    <location>
        <begin position="3"/>
        <end position="294"/>
    </location>
</feature>
<evidence type="ECO:0000256" key="5">
    <source>
        <dbReference type="ARBA" id="ARBA00048200"/>
    </source>
</evidence>
<keyword evidence="6" id="KW-0521">NADP</keyword>
<dbReference type="RefSeq" id="WP_221764803.1">
    <property type="nucleotide sequence ID" value="NZ_AP024110.1"/>
</dbReference>
<dbReference type="AlphaFoldDB" id="A0A8D5FYA0"/>
<dbReference type="GO" id="GO:0005829">
    <property type="term" value="C:cytosol"/>
    <property type="evidence" value="ECO:0007669"/>
    <property type="project" value="TreeGrafter"/>
</dbReference>
<evidence type="ECO:0000313" key="8">
    <source>
        <dbReference type="EMBL" id="BCM24257.1"/>
    </source>
</evidence>
<dbReference type="GO" id="GO:0019305">
    <property type="term" value="P:dTDP-rhamnose biosynthetic process"/>
    <property type="evidence" value="ECO:0007669"/>
    <property type="project" value="UniProtKB-UniPathway"/>
</dbReference>
<protein>
    <recommendedName>
        <fullName evidence="4 6">dTDP-4-dehydrorhamnose reductase</fullName>
        <ecNumber evidence="3 6">1.1.1.133</ecNumber>
    </recommendedName>
</protein>
<comment type="cofactor">
    <cofactor evidence="6">
        <name>Mg(2+)</name>
        <dbReference type="ChEBI" id="CHEBI:18420"/>
    </cofactor>
    <text evidence="6">Binds 1 Mg(2+) ion per monomer.</text>
</comment>
<dbReference type="GO" id="GO:0008831">
    <property type="term" value="F:dTDP-4-dehydrorhamnose reductase activity"/>
    <property type="evidence" value="ECO:0007669"/>
    <property type="project" value="UniProtKB-EC"/>
</dbReference>
<sequence length="297" mass="32451">MKKILLIGKDGQVGWELQRALILLGEIKAVDVADCDLTNPDQLKSLIRTYNPNVIVNAAAYTAVDKAESDEQVANAVNAIAPQIMAEEAALSGALLIHYSTDYVFDGTKAGFYAEDDVTHPLSVYGATKLAGEIAIQKSGCEHLIFRTSWVFAARGANFAKTMLKLAKQREELKVVGDQFGAPTSAELLADVTALCIRQKLQAPSESPDGVYHLVANGETTWHAYARYVIKTAIDIGQDLKCLPENVISIPASDYPVPAKRPQNSKLNTSKIRITFGINLPDWQYHAHRMLSEILAN</sequence>
<dbReference type="KEGG" id="mpau:ZMTM_05160"/>
<dbReference type="NCBIfam" id="TIGR01214">
    <property type="entry name" value="rmlD"/>
    <property type="match status" value="1"/>
</dbReference>
<evidence type="ECO:0000259" key="7">
    <source>
        <dbReference type="Pfam" id="PF04321"/>
    </source>
</evidence>
<dbReference type="PANTHER" id="PTHR10491:SF4">
    <property type="entry name" value="METHIONINE ADENOSYLTRANSFERASE 2 SUBUNIT BETA"/>
    <property type="match status" value="1"/>
</dbReference>
<dbReference type="Proteomes" id="UP000826722">
    <property type="component" value="Chromosome"/>
</dbReference>
<dbReference type="Gene3D" id="3.90.25.10">
    <property type="entry name" value="UDP-galactose 4-epimerase, domain 1"/>
    <property type="match status" value="1"/>
</dbReference>
<keyword evidence="6" id="KW-0560">Oxidoreductase</keyword>
<keyword evidence="9" id="KW-1185">Reference proteome</keyword>
<evidence type="ECO:0000256" key="4">
    <source>
        <dbReference type="ARBA" id="ARBA00017099"/>
    </source>
</evidence>
<dbReference type="EMBL" id="AP024110">
    <property type="protein sequence ID" value="BCM24257.1"/>
    <property type="molecule type" value="Genomic_DNA"/>
</dbReference>
<proteinExistence type="inferred from homology"/>
<accession>A0A8D5FYA0</accession>
<comment type="pathway">
    <text evidence="1 6">Carbohydrate biosynthesis; dTDP-L-rhamnose biosynthesis.</text>
</comment>